<name>A0AAE9L4C8_9BURK</name>
<sequence length="313" mass="33576">MTTRFRLLVFLLTWLAFAQPPTAMAQTPARTKVRVASVVSAAWLPLWIAKDKGMFEAHGLDVDITTVQNVSTVVGALGRQFEVSGCTPIDIIKARLRKLDVVGIAGNTQELTANQQMRLVTRADSPIRDLADLKGQVVATPSLNGVIHIATLNALRQRGVDPKAVRFQEMAFANMGDQLAAGRVAAAEIVEPYASASMKVGVRTLGNPMLGVADPVILTCWMASSQWARDNRGAVAAWRAALNDAIQYIQKNDQASRAVLAKWTRLPDAVAASVHLPAYTTRLGDAEIDTWIQTAVAVGAINEKASAIGASLN</sequence>
<protein>
    <submittedName>
        <fullName evidence="6">ABC transporter substrate-binding protein</fullName>
    </submittedName>
</protein>
<dbReference type="EMBL" id="CP097331">
    <property type="protein sequence ID" value="URF06506.1"/>
    <property type="molecule type" value="Genomic_DNA"/>
</dbReference>
<feature type="chain" id="PRO_5042164071" evidence="4">
    <location>
        <begin position="26"/>
        <end position="313"/>
    </location>
</feature>
<evidence type="ECO:0000256" key="2">
    <source>
        <dbReference type="ARBA" id="ARBA00010742"/>
    </source>
</evidence>
<keyword evidence="3 4" id="KW-0732">Signal</keyword>
<dbReference type="KEGG" id="ccam:M5D45_25750"/>
<dbReference type="Pfam" id="PF09084">
    <property type="entry name" value="NMT1"/>
    <property type="match status" value="1"/>
</dbReference>
<dbReference type="Gene3D" id="3.40.190.10">
    <property type="entry name" value="Periplasmic binding protein-like II"/>
    <property type="match status" value="2"/>
</dbReference>
<evidence type="ECO:0000256" key="1">
    <source>
        <dbReference type="ARBA" id="ARBA00004418"/>
    </source>
</evidence>
<proteinExistence type="inferred from homology"/>
<comment type="subcellular location">
    <subcellularLocation>
        <location evidence="1">Periplasm</location>
    </subcellularLocation>
</comment>
<reference evidence="6" key="1">
    <citation type="journal article" date="2022" name="Microbiol. Resour. Announc.">
        <title>Genome Sequence of Cupriavidus campinensis Strain G5, a Member of a Bacterial Consortium Capable of Polyethylene Degradation.</title>
        <authorList>
            <person name="Schneider B."/>
            <person name="Pfeiffer F."/>
            <person name="Dyall-Smith M."/>
            <person name="Kunte H.J."/>
        </authorList>
    </citation>
    <scope>NUCLEOTIDE SEQUENCE</scope>
    <source>
        <strain evidence="6">G5</strain>
    </source>
</reference>
<evidence type="ECO:0000313" key="6">
    <source>
        <dbReference type="EMBL" id="URF06506.1"/>
    </source>
</evidence>
<dbReference type="AlphaFoldDB" id="A0AAE9L4C8"/>
<dbReference type="GO" id="GO:0042597">
    <property type="term" value="C:periplasmic space"/>
    <property type="evidence" value="ECO:0007669"/>
    <property type="project" value="UniProtKB-SubCell"/>
</dbReference>
<evidence type="ECO:0000256" key="4">
    <source>
        <dbReference type="SAM" id="SignalP"/>
    </source>
</evidence>
<dbReference type="Proteomes" id="UP001056132">
    <property type="component" value="Chromosome 2"/>
</dbReference>
<accession>A0AAE9L4C8</accession>
<comment type="similarity">
    <text evidence="2">Belongs to the bacterial solute-binding protein SsuA/TauA family.</text>
</comment>
<reference evidence="6" key="2">
    <citation type="submission" date="2022-05" db="EMBL/GenBank/DDBJ databases">
        <authorList>
            <person name="Kunte H.-J."/>
        </authorList>
    </citation>
    <scope>NUCLEOTIDE SEQUENCE</scope>
    <source>
        <strain evidence="6">G5</strain>
    </source>
</reference>
<feature type="signal peptide" evidence="4">
    <location>
        <begin position="1"/>
        <end position="25"/>
    </location>
</feature>
<feature type="domain" description="SsuA/THI5-like" evidence="5">
    <location>
        <begin position="44"/>
        <end position="254"/>
    </location>
</feature>
<dbReference type="PANTHER" id="PTHR30024:SF47">
    <property type="entry name" value="TAURINE-BINDING PERIPLASMIC PROTEIN"/>
    <property type="match status" value="1"/>
</dbReference>
<evidence type="ECO:0000259" key="5">
    <source>
        <dbReference type="Pfam" id="PF09084"/>
    </source>
</evidence>
<organism evidence="6 7">
    <name type="scientific">Cupriavidus campinensis</name>
    <dbReference type="NCBI Taxonomy" id="151783"/>
    <lineage>
        <taxon>Bacteria</taxon>
        <taxon>Pseudomonadati</taxon>
        <taxon>Pseudomonadota</taxon>
        <taxon>Betaproteobacteria</taxon>
        <taxon>Burkholderiales</taxon>
        <taxon>Burkholderiaceae</taxon>
        <taxon>Cupriavidus</taxon>
    </lineage>
</organism>
<dbReference type="SUPFAM" id="SSF53850">
    <property type="entry name" value="Periplasmic binding protein-like II"/>
    <property type="match status" value="1"/>
</dbReference>
<dbReference type="InterPro" id="IPR015168">
    <property type="entry name" value="SsuA/THI5"/>
</dbReference>
<dbReference type="PANTHER" id="PTHR30024">
    <property type="entry name" value="ALIPHATIC SULFONATES-BINDING PROTEIN-RELATED"/>
    <property type="match status" value="1"/>
</dbReference>
<dbReference type="RefSeq" id="WP_250025474.1">
    <property type="nucleotide sequence ID" value="NZ_CP097331.1"/>
</dbReference>
<evidence type="ECO:0000256" key="3">
    <source>
        <dbReference type="ARBA" id="ARBA00022729"/>
    </source>
</evidence>
<gene>
    <name evidence="6" type="ORF">M5D45_25750</name>
</gene>
<evidence type="ECO:0000313" key="7">
    <source>
        <dbReference type="Proteomes" id="UP001056132"/>
    </source>
</evidence>